<dbReference type="PROSITE" id="PS00107">
    <property type="entry name" value="PROTEIN_KINASE_ATP"/>
    <property type="match status" value="1"/>
</dbReference>
<keyword evidence="6" id="KW-0472">Membrane</keyword>
<dbReference type="PANTHER" id="PTHR43289">
    <property type="entry name" value="MITOGEN-ACTIVATED PROTEIN KINASE KINASE KINASE 20-RELATED"/>
    <property type="match status" value="1"/>
</dbReference>
<dbReference type="SMART" id="SM00220">
    <property type="entry name" value="S_TKc"/>
    <property type="match status" value="1"/>
</dbReference>
<dbReference type="CDD" id="cd14014">
    <property type="entry name" value="STKc_PknB_like"/>
    <property type="match status" value="1"/>
</dbReference>
<evidence type="ECO:0000259" key="7">
    <source>
        <dbReference type="PROSITE" id="PS50011"/>
    </source>
</evidence>
<keyword evidence="3 8" id="KW-0418">Kinase</keyword>
<feature type="transmembrane region" description="Helical" evidence="6">
    <location>
        <begin position="96"/>
        <end position="113"/>
    </location>
</feature>
<gene>
    <name evidence="8" type="ORF">PEPS_44320</name>
</gene>
<evidence type="ECO:0000256" key="1">
    <source>
        <dbReference type="ARBA" id="ARBA00022679"/>
    </source>
</evidence>
<dbReference type="InterPro" id="IPR011009">
    <property type="entry name" value="Kinase-like_dom_sf"/>
</dbReference>
<evidence type="ECO:0000256" key="4">
    <source>
        <dbReference type="ARBA" id="ARBA00022840"/>
    </source>
</evidence>
<keyword evidence="2 5" id="KW-0547">Nucleotide-binding</keyword>
<protein>
    <submittedName>
        <fullName evidence="8">Serine/threonine protein kinase</fullName>
    </submittedName>
</protein>
<feature type="transmembrane region" description="Helical" evidence="6">
    <location>
        <begin position="443"/>
        <end position="460"/>
    </location>
</feature>
<dbReference type="RefSeq" id="WP_338399323.1">
    <property type="nucleotide sequence ID" value="NZ_AP025298.1"/>
</dbReference>
<proteinExistence type="predicted"/>
<keyword evidence="8" id="KW-0614">Plasmid</keyword>
<dbReference type="PANTHER" id="PTHR43289:SF6">
    <property type="entry name" value="SERINE_THREONINE-PROTEIN KINASE NEKL-3"/>
    <property type="match status" value="1"/>
</dbReference>
<feature type="binding site" evidence="5">
    <location>
        <position position="511"/>
    </location>
    <ligand>
        <name>ATP</name>
        <dbReference type="ChEBI" id="CHEBI:30616"/>
    </ligand>
</feature>
<accession>A0ABM7VME9</accession>
<evidence type="ECO:0000256" key="3">
    <source>
        <dbReference type="ARBA" id="ARBA00022777"/>
    </source>
</evidence>
<dbReference type="EMBL" id="AP025298">
    <property type="protein sequence ID" value="BDD02152.1"/>
    <property type="molecule type" value="Genomic_DNA"/>
</dbReference>
<evidence type="ECO:0000256" key="5">
    <source>
        <dbReference type="PROSITE-ProRule" id="PRU10141"/>
    </source>
</evidence>
<feature type="domain" description="Protein kinase" evidence="7">
    <location>
        <begin position="482"/>
        <end position="756"/>
    </location>
</feature>
<sequence>MNQPLHERASAVLAKVMDLPSEKAKQLILQECADDSALLQEVMTLFNEFSLEQEQSTEPTPNKTETASKIKVQKLDSIFVKSKAHYDFFSKKGPRMVLAFTVLLLLIVLGEFVRSSIKRVIINSELEEKVALLETTRQVMLDWIDFEKERLQRVAQDDFVITLVQNLNNISDQDLTPTERDQLLLSLSNKLRRLEKTANFEYLGILHLDVPEVQLSTVMATDSTLSIFNDLKVGEGFYAHYNELKRGETIFVPPLHDREAGYDVPEDFKGSANCIFGTPVKNDQGQTIAYLYSISMPQNQFSKIFNIAHHGRSSEIYALDNEGRMVSESRFIKDIKPTLLLDSGKYHTAVYNLELLNPGGNILEGYVPDVPRFQWPFTEVVQDIQAHLIKRDSVFSGGIHSAYRDYRGIMVVGAWLWLPEYDFGMIAEEDEEEVLSMMWHFDLILGVFYLIIAVLLYLLYNSNIDLARFSKKIHQLDQLGQYRLIEKIGEGGFGEVHKAEHSLLRLPVAVKMLKKNIADQEAIARFEKEVAITSMLKHPNTINVFDFGTTEQGVFYYVMEFIDGLPLDKVLKMHEPFPIERCISILKQVCYSLQEAHQMNFVHRDIKPMNIMISQLGGAYDHVKLLDFGLVKDLDVATELQTQAGKIGGTPLFMAPERIRDPFNNDARVDIYSLGALGLYMLSGKYLVELISQKVFAGDQTMNADYRNRLIEREDVPEDLKNILMECVRFDPEKRVQHVEQIIMVLETLEREYPWSRTDAQNWWKTYEVYG</sequence>
<keyword evidence="8" id="KW-0723">Serine/threonine-protein kinase</keyword>
<keyword evidence="1" id="KW-0808">Transferase</keyword>
<evidence type="ECO:0000256" key="6">
    <source>
        <dbReference type="SAM" id="Phobius"/>
    </source>
</evidence>
<dbReference type="InterPro" id="IPR017441">
    <property type="entry name" value="Protein_kinase_ATP_BS"/>
</dbReference>
<evidence type="ECO:0000256" key="2">
    <source>
        <dbReference type="ARBA" id="ARBA00022741"/>
    </source>
</evidence>
<geneLocation type="plasmid" evidence="8 9">
    <name>pPP6</name>
</geneLocation>
<organism evidence="8 9">
    <name type="scientific">Persicobacter psychrovividus</name>
    <dbReference type="NCBI Taxonomy" id="387638"/>
    <lineage>
        <taxon>Bacteria</taxon>
        <taxon>Pseudomonadati</taxon>
        <taxon>Bacteroidota</taxon>
        <taxon>Cytophagia</taxon>
        <taxon>Cytophagales</taxon>
        <taxon>Persicobacteraceae</taxon>
        <taxon>Persicobacter</taxon>
    </lineage>
</organism>
<reference evidence="8 9" key="1">
    <citation type="submission" date="2021-12" db="EMBL/GenBank/DDBJ databases">
        <title>Genome sequencing of bacteria with rrn-lacking chromosome and rrn-plasmid.</title>
        <authorList>
            <person name="Anda M."/>
            <person name="Iwasaki W."/>
        </authorList>
    </citation>
    <scope>NUCLEOTIDE SEQUENCE [LARGE SCALE GENOMIC DNA]</scope>
    <source>
        <strain evidence="8 9">NBRC 101262</strain>
        <plasmid evidence="8 9">pPP6</plasmid>
    </source>
</reference>
<keyword evidence="4 5" id="KW-0067">ATP-binding</keyword>
<evidence type="ECO:0000313" key="9">
    <source>
        <dbReference type="Proteomes" id="UP001354989"/>
    </source>
</evidence>
<dbReference type="PROSITE" id="PS00108">
    <property type="entry name" value="PROTEIN_KINASE_ST"/>
    <property type="match status" value="1"/>
</dbReference>
<dbReference type="InterPro" id="IPR000719">
    <property type="entry name" value="Prot_kinase_dom"/>
</dbReference>
<keyword evidence="6" id="KW-1133">Transmembrane helix</keyword>
<keyword evidence="6" id="KW-0812">Transmembrane</keyword>
<dbReference type="GO" id="GO:0004674">
    <property type="term" value="F:protein serine/threonine kinase activity"/>
    <property type="evidence" value="ECO:0007669"/>
    <property type="project" value="UniProtKB-KW"/>
</dbReference>
<dbReference type="InterPro" id="IPR008271">
    <property type="entry name" value="Ser/Thr_kinase_AS"/>
</dbReference>
<dbReference type="Gene3D" id="1.10.510.10">
    <property type="entry name" value="Transferase(Phosphotransferase) domain 1"/>
    <property type="match status" value="1"/>
</dbReference>
<dbReference type="PROSITE" id="PS50011">
    <property type="entry name" value="PROTEIN_KINASE_DOM"/>
    <property type="match status" value="1"/>
</dbReference>
<name>A0ABM7VME9_9BACT</name>
<keyword evidence="9" id="KW-1185">Reference proteome</keyword>
<evidence type="ECO:0000313" key="8">
    <source>
        <dbReference type="EMBL" id="BDD02152.1"/>
    </source>
</evidence>
<dbReference type="Pfam" id="PF00069">
    <property type="entry name" value="Pkinase"/>
    <property type="match status" value="1"/>
</dbReference>
<dbReference type="Proteomes" id="UP001354989">
    <property type="component" value="Plasmid pPP6"/>
</dbReference>
<dbReference type="SUPFAM" id="SSF56112">
    <property type="entry name" value="Protein kinase-like (PK-like)"/>
    <property type="match status" value="1"/>
</dbReference>